<comment type="caution">
    <text evidence="2">The sequence shown here is derived from an EMBL/GenBank/DDBJ whole genome shotgun (WGS) entry which is preliminary data.</text>
</comment>
<dbReference type="EMBL" id="MHTE01000010">
    <property type="protein sequence ID" value="OHA57218.1"/>
    <property type="molecule type" value="Genomic_DNA"/>
</dbReference>
<dbReference type="PANTHER" id="PTHR23419">
    <property type="entry name" value="DIVALENT CATION TOLERANCE CUTA-RELATED"/>
    <property type="match status" value="1"/>
</dbReference>
<dbReference type="STRING" id="1802428.A2441_00590"/>
<evidence type="ECO:0000256" key="1">
    <source>
        <dbReference type="ARBA" id="ARBA00010169"/>
    </source>
</evidence>
<dbReference type="PANTHER" id="PTHR23419:SF8">
    <property type="entry name" value="FI09726P"/>
    <property type="match status" value="1"/>
</dbReference>
<dbReference type="InterPro" id="IPR015867">
    <property type="entry name" value="N-reg_PII/ATP_PRibTrfase_C"/>
</dbReference>
<evidence type="ECO:0000313" key="2">
    <source>
        <dbReference type="EMBL" id="OHA57218.1"/>
    </source>
</evidence>
<name>A0A1G2Q9R8_9BACT</name>
<accession>A0A1G2Q9R8</accession>
<dbReference type="InterPro" id="IPR011322">
    <property type="entry name" value="N-reg_PII-like_a/b"/>
</dbReference>
<dbReference type="InterPro" id="IPR004323">
    <property type="entry name" value="Ion_tolerance_CutA"/>
</dbReference>
<dbReference type="Pfam" id="PF03091">
    <property type="entry name" value="CutA1"/>
    <property type="match status" value="1"/>
</dbReference>
<proteinExistence type="inferred from homology"/>
<comment type="similarity">
    <text evidence="1">Belongs to the CutA family.</text>
</comment>
<gene>
    <name evidence="2" type="ORF">A2441_00590</name>
</gene>
<protein>
    <submittedName>
        <fullName evidence="2">Uncharacterized protein</fullName>
    </submittedName>
</protein>
<dbReference type="Proteomes" id="UP000178226">
    <property type="component" value="Unassembled WGS sequence"/>
</dbReference>
<dbReference type="SUPFAM" id="SSF54913">
    <property type="entry name" value="GlnB-like"/>
    <property type="match status" value="1"/>
</dbReference>
<dbReference type="GO" id="GO:0005507">
    <property type="term" value="F:copper ion binding"/>
    <property type="evidence" value="ECO:0007669"/>
    <property type="project" value="TreeGrafter"/>
</dbReference>
<dbReference type="Gene3D" id="3.30.70.120">
    <property type="match status" value="1"/>
</dbReference>
<dbReference type="GO" id="GO:0010038">
    <property type="term" value="P:response to metal ion"/>
    <property type="evidence" value="ECO:0007669"/>
    <property type="project" value="InterPro"/>
</dbReference>
<evidence type="ECO:0000313" key="3">
    <source>
        <dbReference type="Proteomes" id="UP000178226"/>
    </source>
</evidence>
<organism evidence="2 3">
    <name type="scientific">Candidatus Veblenbacteria bacterium RIFOXYC2_FULL_42_11</name>
    <dbReference type="NCBI Taxonomy" id="1802428"/>
    <lineage>
        <taxon>Bacteria</taxon>
        <taxon>Candidatus Vebleniibacteriota</taxon>
    </lineage>
</organism>
<sequence>MANVIWVLVNCNSLKEAKSIGRACLKARLASCFDIFKRELTQYFWPPRSGKTESARGALLILETLPAQLPRLRRLVKKLHTDKLPFIGSLKIEVEPAFASWVKGELK</sequence>
<reference evidence="2 3" key="1">
    <citation type="journal article" date="2016" name="Nat. Commun.">
        <title>Thousands of microbial genomes shed light on interconnected biogeochemical processes in an aquifer system.</title>
        <authorList>
            <person name="Anantharaman K."/>
            <person name="Brown C.T."/>
            <person name="Hug L.A."/>
            <person name="Sharon I."/>
            <person name="Castelle C.J."/>
            <person name="Probst A.J."/>
            <person name="Thomas B.C."/>
            <person name="Singh A."/>
            <person name="Wilkins M.J."/>
            <person name="Karaoz U."/>
            <person name="Brodie E.L."/>
            <person name="Williams K.H."/>
            <person name="Hubbard S.S."/>
            <person name="Banfield J.F."/>
        </authorList>
    </citation>
    <scope>NUCLEOTIDE SEQUENCE [LARGE SCALE GENOMIC DNA]</scope>
</reference>
<dbReference type="AlphaFoldDB" id="A0A1G2Q9R8"/>